<protein>
    <submittedName>
        <fullName evidence="1">Uncharacterized protein</fullName>
    </submittedName>
</protein>
<proteinExistence type="predicted"/>
<dbReference type="RefSeq" id="WP_215886099.1">
    <property type="nucleotide sequence ID" value="NZ_JABBHS010000199.1"/>
</dbReference>
<dbReference type="Proteomes" id="UP000887300">
    <property type="component" value="Unassembled WGS sequence"/>
</dbReference>
<comment type="caution">
    <text evidence="1">The sequence shown here is derived from an EMBL/GenBank/DDBJ whole genome shotgun (WGS) entry which is preliminary data.</text>
</comment>
<dbReference type="EMBL" id="JABBHS010000199">
    <property type="protein sequence ID" value="MBU2722944.1"/>
    <property type="molecule type" value="Genomic_DNA"/>
</dbReference>
<name>A0A8X8GAT8_ACIFI</name>
<evidence type="ECO:0000313" key="1">
    <source>
        <dbReference type="EMBL" id="MBU2722944.1"/>
    </source>
</evidence>
<reference evidence="1" key="1">
    <citation type="journal article" date="2021" name="ISME J.">
        <title>Genomic evolution of the class Acidithiobacillia: deep-branching Proteobacteria living in extreme acidic conditions.</title>
        <authorList>
            <person name="Moya-Beltran A."/>
            <person name="Beard S."/>
            <person name="Rojas-Villalobos C."/>
            <person name="Issotta F."/>
            <person name="Gallardo Y."/>
            <person name="Ulloa R."/>
            <person name="Giaveno A."/>
            <person name="Degli Esposti M."/>
            <person name="Johnson D.B."/>
            <person name="Quatrini R."/>
        </authorList>
    </citation>
    <scope>NUCLEOTIDE SEQUENCE</scope>
    <source>
        <strain evidence="1">DSM 583</strain>
    </source>
</reference>
<evidence type="ECO:0000313" key="2">
    <source>
        <dbReference type="Proteomes" id="UP000887300"/>
    </source>
</evidence>
<organism evidence="1 2">
    <name type="scientific">Acidithiobacillus ferridurans</name>
    <dbReference type="NCBI Taxonomy" id="1232575"/>
    <lineage>
        <taxon>Bacteria</taxon>
        <taxon>Pseudomonadati</taxon>
        <taxon>Pseudomonadota</taxon>
        <taxon>Acidithiobacillia</taxon>
        <taxon>Acidithiobacillales</taxon>
        <taxon>Acidithiobacillaceae</taxon>
        <taxon>Acidithiobacillus</taxon>
    </lineage>
</organism>
<gene>
    <name evidence="1" type="ORF">HF568_06910</name>
</gene>
<dbReference type="AlphaFoldDB" id="A0A8X8GAT8"/>
<accession>A0A8X8GAT8</accession>
<sequence length="104" mass="11679">MENVQEVREQLLSVLAGLDVLVGSTINTKFSSKEVQTIVLNELSAKLRKEIMGLVMLMLQTDEEAAEFADGLDLGISLEKKRQHWHDIGQSIYISHERSLGIEI</sequence>